<feature type="transmembrane region" description="Helical" evidence="7">
    <location>
        <begin position="491"/>
        <end position="516"/>
    </location>
</feature>
<dbReference type="PANTHER" id="PTHR30176:SF3">
    <property type="entry name" value="FERREDOXIN-TYPE PROTEIN NAPH"/>
    <property type="match status" value="1"/>
</dbReference>
<keyword evidence="7" id="KW-1133">Transmembrane helix</keyword>
<evidence type="ECO:0000256" key="1">
    <source>
        <dbReference type="ARBA" id="ARBA00022448"/>
    </source>
</evidence>
<evidence type="ECO:0000256" key="3">
    <source>
        <dbReference type="ARBA" id="ARBA00022723"/>
    </source>
</evidence>
<feature type="transmembrane region" description="Helical" evidence="7">
    <location>
        <begin position="205"/>
        <end position="227"/>
    </location>
</feature>
<sequence length="648" mass="74096">MHKLKRTFENFLIVVMPGLMLAILVQFFTHAPVDRYIHITSFRYGKEPSVIRCNRGDRLHLTFSTDDTAHSFFLEEFDIDIKVSPSREEVEVFKTSNPTDKQLVTKEYILTAKHPGIYNYIVSRSNYRCHVWCGPMHAFEQGKIIILPNTLLAFSLGCLAGIILLWLFGIFGRKKSTEESVPKPTSKDDLFLRFPFLKKMARSRWLQATLILLSMIMIYVVILTSVFGTQMSGRNLGVLLMWAVWLFLLVAILTPFMGRIWCTICPLPFFGDLIQRQTLFTPLKGRTKSYNNKFSGFFLKWPKKLDNNWLKLFVFLALATFSTTLVAKPRVSGLVLLGLLLVPTAMSIVWELRAFCRYVCPVSVFIGPFSRMSTVVLGSKSQERCDTCKPHYCEKGSPKGWACPYGINVGKIDENPDCGLCMECTRSCLYDNVTIYKRPLASELGTRNLSEAWMTLAIYTISIVYSILYLGHWPIVRDYINILDKQNWDLFGLYAIILWMLALVVTPALVYLLSLGAKKLSRSSLSVKEIFMASSGALLPLGLMIWIAFVVPMLFVNVTFIEQSFSDPFGWGWDFFGTANIPWHQFIPRFIPWIQAALILSGAWLSLRNYRRSWNHSDITTKQLFRLLLPISLLVIVTAVGMLLFFTN</sequence>
<protein>
    <recommendedName>
        <fullName evidence="8">4Fe-4S ferredoxin-type domain-containing protein</fullName>
    </recommendedName>
</protein>
<keyword evidence="2" id="KW-0004">4Fe-4S</keyword>
<dbReference type="RefSeq" id="WP_025864648.1">
    <property type="nucleotide sequence ID" value="NZ_BLAX01000001.1"/>
</dbReference>
<dbReference type="OrthoDB" id="9771372at2"/>
<dbReference type="PROSITE" id="PS51379">
    <property type="entry name" value="4FE4S_FER_2"/>
    <property type="match status" value="1"/>
</dbReference>
<evidence type="ECO:0000256" key="6">
    <source>
        <dbReference type="ARBA" id="ARBA00023014"/>
    </source>
</evidence>
<comment type="caution">
    <text evidence="9">The sequence shown here is derived from an EMBL/GenBank/DDBJ whole genome shotgun (WGS) entry which is preliminary data.</text>
</comment>
<dbReference type="Gene3D" id="2.60.40.420">
    <property type="entry name" value="Cupredoxins - blue copper proteins"/>
    <property type="match status" value="1"/>
</dbReference>
<gene>
    <name evidence="9" type="ORF">PbJCM13498_31920</name>
</gene>
<evidence type="ECO:0000313" key="10">
    <source>
        <dbReference type="Proteomes" id="UP000391834"/>
    </source>
</evidence>
<feature type="transmembrane region" description="Helical" evidence="7">
    <location>
        <begin position="144"/>
        <end position="168"/>
    </location>
</feature>
<dbReference type="InterPro" id="IPR008972">
    <property type="entry name" value="Cupredoxin"/>
</dbReference>
<dbReference type="AlphaFoldDB" id="A0A5M4B2D8"/>
<evidence type="ECO:0000256" key="7">
    <source>
        <dbReference type="SAM" id="Phobius"/>
    </source>
</evidence>
<keyword evidence="1" id="KW-0813">Transport</keyword>
<proteinExistence type="predicted"/>
<dbReference type="SUPFAM" id="SSF49503">
    <property type="entry name" value="Cupredoxins"/>
    <property type="match status" value="1"/>
</dbReference>
<name>A0A5M4B2D8_9BACT</name>
<keyword evidence="10" id="KW-1185">Reference proteome</keyword>
<feature type="domain" description="4Fe-4S ferredoxin-type" evidence="8">
    <location>
        <begin position="408"/>
        <end position="438"/>
    </location>
</feature>
<accession>A0A5M4B2D8</accession>
<evidence type="ECO:0000313" key="9">
    <source>
        <dbReference type="EMBL" id="GET34329.1"/>
    </source>
</evidence>
<dbReference type="GO" id="GO:0046872">
    <property type="term" value="F:metal ion binding"/>
    <property type="evidence" value="ECO:0007669"/>
    <property type="project" value="UniProtKB-KW"/>
</dbReference>
<feature type="transmembrane region" description="Helical" evidence="7">
    <location>
        <begin position="627"/>
        <end position="646"/>
    </location>
</feature>
<dbReference type="PANTHER" id="PTHR30176">
    <property type="entry name" value="FERREDOXIN-TYPE PROTEIN NAPH"/>
    <property type="match status" value="1"/>
</dbReference>
<feature type="transmembrane region" description="Helical" evidence="7">
    <location>
        <begin position="452"/>
        <end position="471"/>
    </location>
</feature>
<dbReference type="EMBL" id="BLAX01000001">
    <property type="protein sequence ID" value="GET34329.1"/>
    <property type="molecule type" value="Genomic_DNA"/>
</dbReference>
<feature type="transmembrane region" description="Helical" evidence="7">
    <location>
        <begin position="12"/>
        <end position="33"/>
    </location>
</feature>
<evidence type="ECO:0000256" key="2">
    <source>
        <dbReference type="ARBA" id="ARBA00022485"/>
    </source>
</evidence>
<dbReference type="InterPro" id="IPR017896">
    <property type="entry name" value="4Fe4S_Fe-S-bd"/>
</dbReference>
<keyword evidence="6" id="KW-0411">Iron-sulfur</keyword>
<keyword evidence="3" id="KW-0479">Metal-binding</keyword>
<evidence type="ECO:0000259" key="8">
    <source>
        <dbReference type="PROSITE" id="PS51379"/>
    </source>
</evidence>
<dbReference type="GO" id="GO:0005886">
    <property type="term" value="C:plasma membrane"/>
    <property type="evidence" value="ECO:0007669"/>
    <property type="project" value="TreeGrafter"/>
</dbReference>
<dbReference type="InterPro" id="IPR051684">
    <property type="entry name" value="Electron_Trans/Redox"/>
</dbReference>
<feature type="transmembrane region" description="Helical" evidence="7">
    <location>
        <begin position="590"/>
        <end position="607"/>
    </location>
</feature>
<dbReference type="Proteomes" id="UP000391834">
    <property type="component" value="Unassembled WGS sequence"/>
</dbReference>
<reference evidence="9 10" key="1">
    <citation type="submission" date="2019-10" db="EMBL/GenBank/DDBJ databases">
        <title>Prolixibacter strains distinguished by the presence of nitrate reductase genes were adept at nitrate-dependent anaerobic corrosion of metallic iron and carbon steel.</title>
        <authorList>
            <person name="Iino T."/>
            <person name="Shono N."/>
            <person name="Ito K."/>
            <person name="Nakamura R."/>
            <person name="Sueoka K."/>
            <person name="Harayama S."/>
            <person name="Ohkuma M."/>
        </authorList>
    </citation>
    <scope>NUCLEOTIDE SEQUENCE [LARGE SCALE GENOMIC DNA]</scope>
    <source>
        <strain evidence="9 10">JCM 13498</strain>
    </source>
</reference>
<keyword evidence="5" id="KW-0408">Iron</keyword>
<dbReference type="GO" id="GO:0051539">
    <property type="term" value="F:4 iron, 4 sulfur cluster binding"/>
    <property type="evidence" value="ECO:0007669"/>
    <property type="project" value="UniProtKB-KW"/>
</dbReference>
<keyword evidence="4" id="KW-0249">Electron transport</keyword>
<feature type="transmembrane region" description="Helical" evidence="7">
    <location>
        <begin position="239"/>
        <end position="258"/>
    </location>
</feature>
<keyword evidence="7" id="KW-0472">Membrane</keyword>
<feature type="transmembrane region" description="Helical" evidence="7">
    <location>
        <begin position="309"/>
        <end position="327"/>
    </location>
</feature>
<organism evidence="9 10">
    <name type="scientific">Prolixibacter bellariivorans</name>
    <dbReference type="NCBI Taxonomy" id="314319"/>
    <lineage>
        <taxon>Bacteria</taxon>
        <taxon>Pseudomonadati</taxon>
        <taxon>Bacteroidota</taxon>
        <taxon>Bacteroidia</taxon>
        <taxon>Marinilabiliales</taxon>
        <taxon>Prolixibacteraceae</taxon>
        <taxon>Prolixibacter</taxon>
    </lineage>
</organism>
<evidence type="ECO:0000256" key="5">
    <source>
        <dbReference type="ARBA" id="ARBA00023004"/>
    </source>
</evidence>
<evidence type="ECO:0000256" key="4">
    <source>
        <dbReference type="ARBA" id="ARBA00022982"/>
    </source>
</evidence>
<feature type="transmembrane region" description="Helical" evidence="7">
    <location>
        <begin position="537"/>
        <end position="561"/>
    </location>
</feature>
<keyword evidence="7" id="KW-0812">Transmembrane</keyword>
<feature type="transmembrane region" description="Helical" evidence="7">
    <location>
        <begin position="333"/>
        <end position="350"/>
    </location>
</feature>